<evidence type="ECO:0000313" key="3">
    <source>
        <dbReference type="Proteomes" id="UP000034034"/>
    </source>
</evidence>
<feature type="region of interest" description="Disordered" evidence="1">
    <location>
        <begin position="1"/>
        <end position="38"/>
    </location>
</feature>
<evidence type="ECO:0000313" key="2">
    <source>
        <dbReference type="EMBL" id="AKG45150.1"/>
    </source>
</evidence>
<dbReference type="Proteomes" id="UP000034034">
    <property type="component" value="Chromosome"/>
</dbReference>
<dbReference type="STRING" id="408015.SXIM_37660"/>
<evidence type="ECO:0000256" key="1">
    <source>
        <dbReference type="SAM" id="MobiDB-lite"/>
    </source>
</evidence>
<dbReference type="HOGENOM" id="CLU_2620705_0_0_11"/>
<keyword evidence="3" id="KW-1185">Reference proteome</keyword>
<sequence length="78" mass="8365">MRQSCGHPEEAIGDRRQRRPRALPGGAARRIDLEPGGVEGEAEGLRQFDGATELRGGTGAVALAVRLCMQVARVILTR</sequence>
<name>A0A0F7FYL7_9ACTN</name>
<gene>
    <name evidence="2" type="ORF">SXIM_37660</name>
</gene>
<protein>
    <submittedName>
        <fullName evidence="2">Uncharacterized protein</fullName>
    </submittedName>
</protein>
<dbReference type="AlphaFoldDB" id="A0A0F7FYL7"/>
<proteinExistence type="predicted"/>
<accession>A0A0F7FYL7</accession>
<dbReference type="EMBL" id="CP009922">
    <property type="protein sequence ID" value="AKG45150.1"/>
    <property type="molecule type" value="Genomic_DNA"/>
</dbReference>
<organism evidence="2 3">
    <name type="scientific">Streptomyces xiamenensis</name>
    <dbReference type="NCBI Taxonomy" id="408015"/>
    <lineage>
        <taxon>Bacteria</taxon>
        <taxon>Bacillati</taxon>
        <taxon>Actinomycetota</taxon>
        <taxon>Actinomycetes</taxon>
        <taxon>Kitasatosporales</taxon>
        <taxon>Streptomycetaceae</taxon>
        <taxon>Streptomyces</taxon>
    </lineage>
</organism>
<dbReference type="KEGG" id="sxi:SXIM_37660"/>
<reference evidence="2" key="1">
    <citation type="submission" date="2019-08" db="EMBL/GenBank/DDBJ databases">
        <title>Complete genome sequence of a mangrove-derived Streptomyces xiamenensis.</title>
        <authorList>
            <person name="Xu J."/>
        </authorList>
    </citation>
    <scope>NUCLEOTIDE SEQUENCE</scope>
    <source>
        <strain evidence="2">318</strain>
    </source>
</reference>